<protein>
    <submittedName>
        <fullName evidence="1">Uncharacterized protein</fullName>
    </submittedName>
</protein>
<dbReference type="Proteomes" id="UP000481043">
    <property type="component" value="Unassembled WGS sequence"/>
</dbReference>
<sequence length="90" mass="10574">MILIHIQGSIISGDFDENSNQFYIQQLKGFETGSVLTKEQFTKLYLYLKQHEDQPDGQVITLYDQMPVLLTQLQIKQLLKDFEQLQTMYT</sequence>
<accession>A0A6M0QCV5</accession>
<dbReference type="RefSeq" id="WP_163182048.1">
    <property type="nucleotide sequence ID" value="NZ_JAAIWM010000015.1"/>
</dbReference>
<gene>
    <name evidence="1" type="ORF">G4D63_21015</name>
</gene>
<evidence type="ECO:0000313" key="2">
    <source>
        <dbReference type="Proteomes" id="UP000481043"/>
    </source>
</evidence>
<reference evidence="1 2" key="1">
    <citation type="submission" date="2020-02" db="EMBL/GenBank/DDBJ databases">
        <title>Bacillus aquiflavi sp. nov., isolated from yellow water of strong flavor Chinese baijiu in Yibin region of China.</title>
        <authorList>
            <person name="Xie J."/>
        </authorList>
    </citation>
    <scope>NUCLEOTIDE SEQUENCE [LARGE SCALE GENOMIC DNA]</scope>
    <source>
        <strain evidence="1 2">SA4</strain>
    </source>
</reference>
<dbReference type="EMBL" id="JAAIWM010000015">
    <property type="protein sequence ID" value="NEY74184.1"/>
    <property type="molecule type" value="Genomic_DNA"/>
</dbReference>
<name>A0A6M0QCV5_9BACI</name>
<dbReference type="AlphaFoldDB" id="A0A6M0QCV5"/>
<proteinExistence type="predicted"/>
<keyword evidence="2" id="KW-1185">Reference proteome</keyword>
<organism evidence="1 2">
    <name type="scientific">Bacillus mesophilus</name>
    <dbReference type="NCBI Taxonomy" id="1808955"/>
    <lineage>
        <taxon>Bacteria</taxon>
        <taxon>Bacillati</taxon>
        <taxon>Bacillota</taxon>
        <taxon>Bacilli</taxon>
        <taxon>Bacillales</taxon>
        <taxon>Bacillaceae</taxon>
        <taxon>Bacillus</taxon>
    </lineage>
</organism>
<comment type="caution">
    <text evidence="1">The sequence shown here is derived from an EMBL/GenBank/DDBJ whole genome shotgun (WGS) entry which is preliminary data.</text>
</comment>
<evidence type="ECO:0000313" key="1">
    <source>
        <dbReference type="EMBL" id="NEY74184.1"/>
    </source>
</evidence>